<sequence>MYFTEEILQQVILWAIQRTSLSLGLISEGDQFIPEDAFERIALAKGHRDALMEFVAAYGAWYAFHLEIYKAEKQGKLNPEENNRLMALIHRRDNAKKTLLDITD</sequence>
<evidence type="ECO:0000313" key="1">
    <source>
        <dbReference type="EMBL" id="NFV81897.1"/>
    </source>
</evidence>
<reference evidence="1 2" key="1">
    <citation type="submission" date="2020-02" db="EMBL/GenBank/DDBJ databases">
        <authorList>
            <person name="Dziuba M."/>
            <person name="Kuznetsov B."/>
            <person name="Mardanov A."/>
            <person name="Ravin N."/>
            <person name="Grouzdev D."/>
        </authorList>
    </citation>
    <scope>NUCLEOTIDE SEQUENCE [LARGE SCALE GENOMIC DNA]</scope>
    <source>
        <strain evidence="1 2">SpK</strain>
    </source>
</reference>
<name>A0A7C9QW55_9PROT</name>
<evidence type="ECO:0000313" key="2">
    <source>
        <dbReference type="Proteomes" id="UP000480684"/>
    </source>
</evidence>
<dbReference type="RefSeq" id="WP_163682369.1">
    <property type="nucleotide sequence ID" value="NZ_JAAIYP010000044.1"/>
</dbReference>
<organism evidence="1 2">
    <name type="scientific">Magnetospirillum aberrantis SpK</name>
    <dbReference type="NCBI Taxonomy" id="908842"/>
    <lineage>
        <taxon>Bacteria</taxon>
        <taxon>Pseudomonadati</taxon>
        <taxon>Pseudomonadota</taxon>
        <taxon>Alphaproteobacteria</taxon>
        <taxon>Rhodospirillales</taxon>
        <taxon>Rhodospirillaceae</taxon>
        <taxon>Magnetospirillum</taxon>
    </lineage>
</organism>
<dbReference type="Proteomes" id="UP000480684">
    <property type="component" value="Unassembled WGS sequence"/>
</dbReference>
<proteinExistence type="predicted"/>
<accession>A0A7C9QW55</accession>
<dbReference type="AlphaFoldDB" id="A0A7C9QW55"/>
<protein>
    <submittedName>
        <fullName evidence="1">Uncharacterized protein</fullName>
    </submittedName>
</protein>
<dbReference type="EMBL" id="JAAIYP010000044">
    <property type="protein sequence ID" value="NFV81897.1"/>
    <property type="molecule type" value="Genomic_DNA"/>
</dbReference>
<gene>
    <name evidence="1" type="ORF">G4223_17450</name>
</gene>
<comment type="caution">
    <text evidence="1">The sequence shown here is derived from an EMBL/GenBank/DDBJ whole genome shotgun (WGS) entry which is preliminary data.</text>
</comment>
<keyword evidence="2" id="KW-1185">Reference proteome</keyword>